<dbReference type="GO" id="GO:0016020">
    <property type="term" value="C:membrane"/>
    <property type="evidence" value="ECO:0007669"/>
    <property type="project" value="UniProtKB-SubCell"/>
</dbReference>
<dbReference type="Proteomes" id="UP000078561">
    <property type="component" value="Unassembled WGS sequence"/>
</dbReference>
<evidence type="ECO:0000259" key="10">
    <source>
        <dbReference type="PROSITE" id="PS50866"/>
    </source>
</evidence>
<name>A0A163IX51_ABSGL</name>
<evidence type="ECO:0000256" key="2">
    <source>
        <dbReference type="ARBA" id="ARBA00007104"/>
    </source>
</evidence>
<evidence type="ECO:0000256" key="3">
    <source>
        <dbReference type="ARBA" id="ARBA00022692"/>
    </source>
</evidence>
<dbReference type="STRING" id="4829.A0A163IX51"/>
<dbReference type="InParanoid" id="A0A163IX51"/>
<organism evidence="11">
    <name type="scientific">Absidia glauca</name>
    <name type="common">Pin mould</name>
    <dbReference type="NCBI Taxonomy" id="4829"/>
    <lineage>
        <taxon>Eukaryota</taxon>
        <taxon>Fungi</taxon>
        <taxon>Fungi incertae sedis</taxon>
        <taxon>Mucoromycota</taxon>
        <taxon>Mucoromycotina</taxon>
        <taxon>Mucoromycetes</taxon>
        <taxon>Mucorales</taxon>
        <taxon>Cunninghamellaceae</taxon>
        <taxon>Absidia</taxon>
    </lineage>
</organism>
<gene>
    <name evidence="11" type="primary">ABSGL_01195.1 scaffold 1223</name>
</gene>
<evidence type="ECO:0000256" key="6">
    <source>
        <dbReference type="ARBA" id="ARBA00023136"/>
    </source>
</evidence>
<evidence type="ECO:0000256" key="7">
    <source>
        <dbReference type="RuleBase" id="RU003827"/>
    </source>
</evidence>
<keyword evidence="6 8" id="KW-0472">Membrane</keyword>
<keyword evidence="4 9" id="KW-0732">Signal</keyword>
<dbReference type="InterPro" id="IPR009038">
    <property type="entry name" value="GOLD_dom"/>
</dbReference>
<evidence type="ECO:0000256" key="4">
    <source>
        <dbReference type="ARBA" id="ARBA00022729"/>
    </source>
</evidence>
<dbReference type="InterPro" id="IPR015720">
    <property type="entry name" value="Emp24-like"/>
</dbReference>
<dbReference type="PANTHER" id="PTHR22811">
    <property type="entry name" value="TRANSMEMBRANE EMP24 DOMAIN-CONTAINING PROTEIN"/>
    <property type="match status" value="1"/>
</dbReference>
<evidence type="ECO:0000256" key="5">
    <source>
        <dbReference type="ARBA" id="ARBA00022989"/>
    </source>
</evidence>
<dbReference type="FunCoup" id="A0A163IX51">
    <property type="interactions" value="1068"/>
</dbReference>
<dbReference type="EMBL" id="LT550481">
    <property type="protein sequence ID" value="SAL95854.1"/>
    <property type="molecule type" value="Genomic_DNA"/>
</dbReference>
<proteinExistence type="inferred from homology"/>
<dbReference type="OMA" id="RVLFINI"/>
<comment type="similarity">
    <text evidence="2 7">Belongs to the EMP24/GP25L family.</text>
</comment>
<evidence type="ECO:0000313" key="11">
    <source>
        <dbReference type="EMBL" id="SAL95854.1"/>
    </source>
</evidence>
<keyword evidence="5 8" id="KW-1133">Transmembrane helix</keyword>
<dbReference type="OrthoDB" id="759142at2759"/>
<feature type="domain" description="GOLD" evidence="10">
    <location>
        <begin position="36"/>
        <end position="127"/>
    </location>
</feature>
<dbReference type="SMART" id="SM01190">
    <property type="entry name" value="EMP24_GP25L"/>
    <property type="match status" value="1"/>
</dbReference>
<accession>A0A163IX51</accession>
<dbReference type="PROSITE" id="PS50866">
    <property type="entry name" value="GOLD"/>
    <property type="match status" value="1"/>
</dbReference>
<evidence type="ECO:0000256" key="9">
    <source>
        <dbReference type="SAM" id="SignalP"/>
    </source>
</evidence>
<sequence>MRSSFSLLIGATLVALTSAVKFDLKAATAMEQEGPGRCFSQYVPKDTKVLVTVNVGQGYNQRVDCTIFEDGEQPNVFAKKRDIKDEYNNAFDTLQDGEINICFTNTLDDGFVSSSDYYREVDVEVNVGTEAKTIEEITKNKHLPNLEEQTRVLEAMVDDILGEMNYLKGREAKLRNTNESTNERVKWFSLLSLFTLISLGVWQILYLRSFFRRKRLID</sequence>
<keyword evidence="12" id="KW-1185">Reference proteome</keyword>
<protein>
    <recommendedName>
        <fullName evidence="10">GOLD domain-containing protein</fullName>
    </recommendedName>
</protein>
<evidence type="ECO:0000256" key="8">
    <source>
        <dbReference type="SAM" id="Phobius"/>
    </source>
</evidence>
<reference evidence="11" key="1">
    <citation type="submission" date="2016-04" db="EMBL/GenBank/DDBJ databases">
        <authorList>
            <person name="Evans L.H."/>
            <person name="Alamgir A."/>
            <person name="Owens N."/>
            <person name="Weber N.D."/>
            <person name="Virtaneva K."/>
            <person name="Barbian K."/>
            <person name="Babar A."/>
            <person name="Rosenke K."/>
        </authorList>
    </citation>
    <scope>NUCLEOTIDE SEQUENCE [LARGE SCALE GENOMIC DNA]</scope>
    <source>
        <strain evidence="11">CBS 101.48</strain>
    </source>
</reference>
<dbReference type="AlphaFoldDB" id="A0A163IX51"/>
<evidence type="ECO:0000313" key="12">
    <source>
        <dbReference type="Proteomes" id="UP000078561"/>
    </source>
</evidence>
<feature type="chain" id="PRO_5007843167" description="GOLD domain-containing protein" evidence="9">
    <location>
        <begin position="20"/>
        <end position="218"/>
    </location>
</feature>
<feature type="signal peptide" evidence="9">
    <location>
        <begin position="1"/>
        <end position="19"/>
    </location>
</feature>
<feature type="transmembrane region" description="Helical" evidence="8">
    <location>
        <begin position="187"/>
        <end position="207"/>
    </location>
</feature>
<dbReference type="Pfam" id="PF01105">
    <property type="entry name" value="EMP24_GP25L"/>
    <property type="match status" value="1"/>
</dbReference>
<comment type="subcellular location">
    <subcellularLocation>
        <location evidence="1 7">Membrane</location>
        <topology evidence="1 7">Single-pass type I membrane protein</topology>
    </subcellularLocation>
</comment>
<evidence type="ECO:0000256" key="1">
    <source>
        <dbReference type="ARBA" id="ARBA00004479"/>
    </source>
</evidence>
<keyword evidence="3 7" id="KW-0812">Transmembrane</keyword>